<proteinExistence type="predicted"/>
<dbReference type="Gene3D" id="3.40.30.10">
    <property type="entry name" value="Glutaredoxin"/>
    <property type="match status" value="1"/>
</dbReference>
<gene>
    <name evidence="1" type="ORF">LC603019_00514</name>
</gene>
<dbReference type="RefSeq" id="WP_148417492.1">
    <property type="nucleotide sequence ID" value="NZ_LR584267.1"/>
</dbReference>
<evidence type="ECO:0000313" key="1">
    <source>
        <dbReference type="EMBL" id="VHO00150.1"/>
    </source>
</evidence>
<reference evidence="1 2" key="1">
    <citation type="submission" date="2019-04" db="EMBL/GenBank/DDBJ databases">
        <authorList>
            <person name="Seth-Smith MB H."/>
            <person name="Seth-Smith H."/>
        </authorList>
    </citation>
    <scope>NUCLEOTIDE SEQUENCE [LARGE SCALE GENOMIC DNA]</scope>
    <source>
        <strain evidence="1">USB-603019</strain>
    </source>
</reference>
<dbReference type="CDD" id="cd03062">
    <property type="entry name" value="TRX_Fd_Sucrase"/>
    <property type="match status" value="1"/>
</dbReference>
<sequence length="341" mass="37558">MADSAPNFFGRLDPPVIPAMEQCATTTDAPLTGALVRCSSRADEPLPGTAPYVAHGWILIEHTGAWSHDIFDGETVLPEVSAALKDYADTYGMRIAFIRRHGRQGHCAIERRRIYISPSLDGLPELWTGSIVHLRDILRWDPLSPALFGCTRCAPISVVCTHGKRDRCCAINGRPVADALDKYSRENWGEEPAIWEISHIAGHRFAPAFMTLPGNYMYGRLTPEEAIAVASAARHGYVDLTKLRGRTSLDAPAQAAELVVAQILAREAQLLTPGLLKATTLVKRALPHGGDEAEVRVIHPEGRVWNVVLRTIQLPSRPQSCGARPKPCWSWQLYSLHEVSE</sequence>
<dbReference type="SUPFAM" id="SSF52833">
    <property type="entry name" value="Thioredoxin-like"/>
    <property type="match status" value="1"/>
</dbReference>
<dbReference type="EMBL" id="LR584267">
    <property type="protein sequence ID" value="VHO00150.1"/>
    <property type="molecule type" value="Genomic_DNA"/>
</dbReference>
<name>A0A5E3ZXE8_9ACTN</name>
<dbReference type="InterPro" id="IPR036249">
    <property type="entry name" value="Thioredoxin-like_sf"/>
</dbReference>
<dbReference type="Proteomes" id="UP000324288">
    <property type="component" value="Chromosome"/>
</dbReference>
<evidence type="ECO:0000313" key="2">
    <source>
        <dbReference type="Proteomes" id="UP000324288"/>
    </source>
</evidence>
<accession>A0A5E3ZXE8</accession>
<dbReference type="InterPro" id="IPR009737">
    <property type="entry name" value="Aim32/Apd1-like"/>
</dbReference>
<evidence type="ECO:0008006" key="3">
    <source>
        <dbReference type="Google" id="ProtNLM"/>
    </source>
</evidence>
<dbReference type="Pfam" id="PF06999">
    <property type="entry name" value="Suc_Fer-like"/>
    <property type="match status" value="1"/>
</dbReference>
<protein>
    <recommendedName>
        <fullName evidence="3">Sucrase ferredoxin</fullName>
    </recommendedName>
</protein>
<keyword evidence="2" id="KW-1185">Reference proteome</keyword>
<organism evidence="1 2">
    <name type="scientific">Lawsonella clevelandensis</name>
    <dbReference type="NCBI Taxonomy" id="1528099"/>
    <lineage>
        <taxon>Bacteria</taxon>
        <taxon>Bacillati</taxon>
        <taxon>Actinomycetota</taxon>
        <taxon>Actinomycetes</taxon>
        <taxon>Mycobacteriales</taxon>
        <taxon>Lawsonellaceae</taxon>
        <taxon>Lawsonella</taxon>
    </lineage>
</organism>
<dbReference type="AlphaFoldDB" id="A0A5E3ZXE8"/>